<feature type="domain" description="Glutamine amidotransferase" evidence="1">
    <location>
        <begin position="41"/>
        <end position="182"/>
    </location>
</feature>
<dbReference type="AlphaFoldDB" id="A0A212K761"/>
<dbReference type="Pfam" id="PF00117">
    <property type="entry name" value="GATase"/>
    <property type="match status" value="1"/>
</dbReference>
<dbReference type="PROSITE" id="PS51273">
    <property type="entry name" value="GATASE_TYPE_1"/>
    <property type="match status" value="1"/>
</dbReference>
<proteinExistence type="predicted"/>
<dbReference type="PANTHER" id="PTHR42695:SF5">
    <property type="entry name" value="GLUTAMINE AMIDOTRANSFERASE YLR126C-RELATED"/>
    <property type="match status" value="1"/>
</dbReference>
<dbReference type="PANTHER" id="PTHR42695">
    <property type="entry name" value="GLUTAMINE AMIDOTRANSFERASE YLR126C-RELATED"/>
    <property type="match status" value="1"/>
</dbReference>
<reference evidence="2" key="1">
    <citation type="submission" date="2016-04" db="EMBL/GenBank/DDBJ databases">
        <authorList>
            <person name="Evans L.H."/>
            <person name="Alamgir A."/>
            <person name="Owens N."/>
            <person name="Weber N.D."/>
            <person name="Virtaneva K."/>
            <person name="Barbian K."/>
            <person name="Babar A."/>
            <person name="Rosenke K."/>
        </authorList>
    </citation>
    <scope>NUCLEOTIDE SEQUENCE</scope>
    <source>
        <strain evidence="2">86</strain>
    </source>
</reference>
<dbReference type="InterPro" id="IPR029062">
    <property type="entry name" value="Class_I_gatase-like"/>
</dbReference>
<sequence>MRVLVFQHIDVEHPGSFRELMAADGATWDTVAWDEGETPPDPEGYDLLMVMGGPMDVWEEARLPWLAAEKAFIRRWVRGGKPYLGLCLGHQLLAAALGAPVGPMAAPEVGLTAVTATPAAADDPVMAALPAPIVCLQWHGAEVKAAPEGGVVLAANPACPVQALRVGGKAYGFQYHVEVTPDTVPEWSRVPEYARALETALGAEGAAEFAAATEAALPELTAGARAFWRAYTAAVGLA</sequence>
<dbReference type="GO" id="GO:0005829">
    <property type="term" value="C:cytosol"/>
    <property type="evidence" value="ECO:0007669"/>
    <property type="project" value="TreeGrafter"/>
</dbReference>
<evidence type="ECO:0000313" key="2">
    <source>
        <dbReference type="EMBL" id="SBW07448.1"/>
    </source>
</evidence>
<accession>A0A212K761</accession>
<name>A0A212K761_9PROT</name>
<dbReference type="GO" id="GO:0016740">
    <property type="term" value="F:transferase activity"/>
    <property type="evidence" value="ECO:0007669"/>
    <property type="project" value="UniProtKB-KW"/>
</dbReference>
<keyword evidence="2" id="KW-0808">Transferase</keyword>
<dbReference type="EMBL" id="FLUO01000001">
    <property type="protein sequence ID" value="SBW07448.1"/>
    <property type="molecule type" value="Genomic_DNA"/>
</dbReference>
<dbReference type="CDD" id="cd01741">
    <property type="entry name" value="GATase1_1"/>
    <property type="match status" value="1"/>
</dbReference>
<evidence type="ECO:0000259" key="1">
    <source>
        <dbReference type="Pfam" id="PF00117"/>
    </source>
</evidence>
<dbReference type="InterPro" id="IPR017926">
    <property type="entry name" value="GATASE"/>
</dbReference>
<keyword evidence="2" id="KW-0315">Glutamine amidotransferase</keyword>
<dbReference type="Gene3D" id="3.40.50.880">
    <property type="match status" value="1"/>
</dbReference>
<organism evidence="2">
    <name type="scientific">uncultured Alphaproteobacteria bacterium</name>
    <dbReference type="NCBI Taxonomy" id="91750"/>
    <lineage>
        <taxon>Bacteria</taxon>
        <taxon>Pseudomonadati</taxon>
        <taxon>Pseudomonadota</taxon>
        <taxon>Alphaproteobacteria</taxon>
        <taxon>environmental samples</taxon>
    </lineage>
</organism>
<dbReference type="InterPro" id="IPR044992">
    <property type="entry name" value="ChyE-like"/>
</dbReference>
<protein>
    <submittedName>
        <fullName evidence="2">Glutamine amidotransferase class-I</fullName>
    </submittedName>
</protein>
<dbReference type="SUPFAM" id="SSF52317">
    <property type="entry name" value="Class I glutamine amidotransferase-like"/>
    <property type="match status" value="1"/>
</dbReference>
<gene>
    <name evidence="2" type="ORF">KL86APRO_12244</name>
</gene>